<dbReference type="InterPro" id="IPR011032">
    <property type="entry name" value="GroES-like_sf"/>
</dbReference>
<dbReference type="InterPro" id="IPR020843">
    <property type="entry name" value="ER"/>
</dbReference>
<sequence length="341" mass="37544">MPDSNLTSYLIKPGIIELRQTSVPKPSKDEVLVKVKAALTCGTDLKAFLRGHPMIPMPGVFGHEFSGVIVELGKGVKNFKIGDEIMAVHSAPCLKCKYCKKKLYNLCENIMDTKVLGAFAKYILLPSHIVKQNLFHKPANLSFEEAALLEPLSCVVHGMQGIDIKKGDRVLIIGTGPIGLLHLCIAKLKGAKVIITGLEQERLNLAKSLDAEMAVLPSELTDAVDKFTDGLGVDYVFECTGQIDVWETSVNYIRRGGTVILFGGVKKGTKVTYDTYRLHYDELTLKGVFHFTPHDVKIAYNLLKGTLNLSHLISGRYPLKDLNLALNRLSRGEGIKYAIIP</sequence>
<evidence type="ECO:0000256" key="3">
    <source>
        <dbReference type="ARBA" id="ARBA00023002"/>
    </source>
</evidence>
<evidence type="ECO:0000259" key="4">
    <source>
        <dbReference type="SMART" id="SM00829"/>
    </source>
</evidence>
<dbReference type="Gene3D" id="3.40.50.720">
    <property type="entry name" value="NAD(P)-binding Rossmann-like Domain"/>
    <property type="match status" value="1"/>
</dbReference>
<dbReference type="InterPro" id="IPR013149">
    <property type="entry name" value="ADH-like_C"/>
</dbReference>
<gene>
    <name evidence="5" type="ORF">A45J_0221</name>
</gene>
<protein>
    <recommendedName>
        <fullName evidence="4">Enoyl reductase (ER) domain-containing protein</fullName>
    </recommendedName>
</protein>
<dbReference type="InterPro" id="IPR036291">
    <property type="entry name" value="NAD(P)-bd_dom_sf"/>
</dbReference>
<dbReference type="SMART" id="SM00829">
    <property type="entry name" value="PKS_ER"/>
    <property type="match status" value="1"/>
</dbReference>
<evidence type="ECO:0000256" key="1">
    <source>
        <dbReference type="ARBA" id="ARBA00022723"/>
    </source>
</evidence>
<dbReference type="SUPFAM" id="SSF50129">
    <property type="entry name" value="GroES-like"/>
    <property type="match status" value="1"/>
</dbReference>
<keyword evidence="3" id="KW-0560">Oxidoreductase</keyword>
<keyword evidence="1" id="KW-0479">Metal-binding</keyword>
<feature type="domain" description="Enoyl reductase (ER)" evidence="4">
    <location>
        <begin position="14"/>
        <end position="309"/>
    </location>
</feature>
<comment type="caution">
    <text evidence="5">The sequence shown here is derived from an EMBL/GenBank/DDBJ whole genome shotgun (WGS) entry which is preliminary data.</text>
</comment>
<dbReference type="PANTHER" id="PTHR43401">
    <property type="entry name" value="L-THREONINE 3-DEHYDROGENASE"/>
    <property type="match status" value="1"/>
</dbReference>
<dbReference type="Pfam" id="PF00107">
    <property type="entry name" value="ADH_zinc_N"/>
    <property type="match status" value="1"/>
</dbReference>
<accession>A0A5J4KX09</accession>
<dbReference type="InterPro" id="IPR050129">
    <property type="entry name" value="Zn_alcohol_dh"/>
</dbReference>
<dbReference type="GO" id="GO:0016491">
    <property type="term" value="F:oxidoreductase activity"/>
    <property type="evidence" value="ECO:0007669"/>
    <property type="project" value="UniProtKB-KW"/>
</dbReference>
<dbReference type="Pfam" id="PF08240">
    <property type="entry name" value="ADH_N"/>
    <property type="match status" value="1"/>
</dbReference>
<proteinExistence type="predicted"/>
<dbReference type="InterPro" id="IPR013154">
    <property type="entry name" value="ADH-like_N"/>
</dbReference>
<dbReference type="PANTHER" id="PTHR43401:SF2">
    <property type="entry name" value="L-THREONINE 3-DEHYDROGENASE"/>
    <property type="match status" value="1"/>
</dbReference>
<dbReference type="Gene3D" id="3.90.180.10">
    <property type="entry name" value="Medium-chain alcohol dehydrogenases, catalytic domain"/>
    <property type="match status" value="1"/>
</dbReference>
<dbReference type="GO" id="GO:0008270">
    <property type="term" value="F:zinc ion binding"/>
    <property type="evidence" value="ECO:0007669"/>
    <property type="project" value="InterPro"/>
</dbReference>
<reference evidence="5" key="1">
    <citation type="submission" date="2019-10" db="EMBL/GenBank/DDBJ databases">
        <title>Metagenomic sequencing of thiosulfate-disproportionating enrichment culture.</title>
        <authorList>
            <person name="Umezawa K."/>
            <person name="Kojima H."/>
            <person name="Fukui M."/>
        </authorList>
    </citation>
    <scope>NUCLEOTIDE SEQUENCE</scope>
    <source>
        <strain evidence="5">45J</strain>
    </source>
</reference>
<name>A0A5J4KX09_9ZZZZ</name>
<dbReference type="AlphaFoldDB" id="A0A5J4KX09"/>
<dbReference type="SUPFAM" id="SSF51735">
    <property type="entry name" value="NAD(P)-binding Rossmann-fold domains"/>
    <property type="match status" value="1"/>
</dbReference>
<dbReference type="EMBL" id="BLAB01000001">
    <property type="protein sequence ID" value="GER92505.1"/>
    <property type="molecule type" value="Genomic_DNA"/>
</dbReference>
<dbReference type="InterPro" id="IPR002328">
    <property type="entry name" value="ADH_Zn_CS"/>
</dbReference>
<evidence type="ECO:0000313" key="5">
    <source>
        <dbReference type="EMBL" id="GER92505.1"/>
    </source>
</evidence>
<organism evidence="5">
    <name type="scientific">hot springs metagenome</name>
    <dbReference type="NCBI Taxonomy" id="433727"/>
    <lineage>
        <taxon>unclassified sequences</taxon>
        <taxon>metagenomes</taxon>
        <taxon>ecological metagenomes</taxon>
    </lineage>
</organism>
<keyword evidence="2" id="KW-0862">Zinc</keyword>
<dbReference type="PROSITE" id="PS00059">
    <property type="entry name" value="ADH_ZINC"/>
    <property type="match status" value="1"/>
</dbReference>
<evidence type="ECO:0000256" key="2">
    <source>
        <dbReference type="ARBA" id="ARBA00022833"/>
    </source>
</evidence>